<dbReference type="EMBL" id="VSSQ01043600">
    <property type="protein sequence ID" value="MPM97305.1"/>
    <property type="molecule type" value="Genomic_DNA"/>
</dbReference>
<dbReference type="InterPro" id="IPR029491">
    <property type="entry name" value="Helicase_HTH"/>
</dbReference>
<evidence type="ECO:0000259" key="1">
    <source>
        <dbReference type="Pfam" id="PF14493"/>
    </source>
</evidence>
<name>A0A645E734_9ZZZZ</name>
<gene>
    <name evidence="2" type="ORF">SDC9_144478</name>
</gene>
<evidence type="ECO:0000313" key="2">
    <source>
        <dbReference type="EMBL" id="MPM97305.1"/>
    </source>
</evidence>
<comment type="caution">
    <text evidence="2">The sequence shown here is derived from an EMBL/GenBank/DDBJ whole genome shotgun (WGS) entry which is preliminary data.</text>
</comment>
<sequence>MTGILDKFEKIIRQKTHKCISGTEEWSEVESKTKGAVNFFFKNVNEKVFLPLLDFYAENKGSKGLKQYNEDFRVFLDDLEDYLNDLKKVYLLETPLFNPENEVKVTTKIAKVPSHILTYQLFEDGKTIPEIAKERGLVTETIFGHLSKFASQGLLDLSRIFDKEKIKTFEKEFKKNHDVHQSLNEWKNALPKEFEFNEIRMLLNHYSREK</sequence>
<reference evidence="2" key="1">
    <citation type="submission" date="2019-08" db="EMBL/GenBank/DDBJ databases">
        <authorList>
            <person name="Kucharzyk K."/>
            <person name="Murdoch R.W."/>
            <person name="Higgins S."/>
            <person name="Loffler F."/>
        </authorList>
    </citation>
    <scope>NUCLEOTIDE SEQUENCE</scope>
</reference>
<dbReference type="AlphaFoldDB" id="A0A645E734"/>
<organism evidence="2">
    <name type="scientific">bioreactor metagenome</name>
    <dbReference type="NCBI Taxonomy" id="1076179"/>
    <lineage>
        <taxon>unclassified sequences</taxon>
        <taxon>metagenomes</taxon>
        <taxon>ecological metagenomes</taxon>
    </lineage>
</organism>
<accession>A0A645E734</accession>
<protein>
    <recommendedName>
        <fullName evidence="1">Helicase Helix-turn-helix domain-containing protein</fullName>
    </recommendedName>
</protein>
<proteinExistence type="predicted"/>
<dbReference type="Pfam" id="PF14493">
    <property type="entry name" value="HTH_40"/>
    <property type="match status" value="1"/>
</dbReference>
<feature type="domain" description="Helicase Helix-turn-helix" evidence="1">
    <location>
        <begin position="114"/>
        <end position="202"/>
    </location>
</feature>